<evidence type="ECO:0000259" key="1">
    <source>
        <dbReference type="Pfam" id="PF02364"/>
    </source>
</evidence>
<protein>
    <recommendedName>
        <fullName evidence="1">Glycosyl transferase 48 domain-containing protein</fullName>
    </recommendedName>
</protein>
<keyword evidence="3" id="KW-1185">Reference proteome</keyword>
<proteinExistence type="predicted"/>
<gene>
    <name evidence="2" type="ORF">C2845_PM05G22380</name>
</gene>
<feature type="domain" description="Glycosyl transferase 48" evidence="1">
    <location>
        <begin position="63"/>
        <end position="181"/>
    </location>
</feature>
<dbReference type="AlphaFoldDB" id="A0A3L6SYI2"/>
<organism evidence="2 3">
    <name type="scientific">Panicum miliaceum</name>
    <name type="common">Proso millet</name>
    <name type="synonym">Broomcorn millet</name>
    <dbReference type="NCBI Taxonomy" id="4540"/>
    <lineage>
        <taxon>Eukaryota</taxon>
        <taxon>Viridiplantae</taxon>
        <taxon>Streptophyta</taxon>
        <taxon>Embryophyta</taxon>
        <taxon>Tracheophyta</taxon>
        <taxon>Spermatophyta</taxon>
        <taxon>Magnoliopsida</taxon>
        <taxon>Liliopsida</taxon>
        <taxon>Poales</taxon>
        <taxon>Poaceae</taxon>
        <taxon>PACMAD clade</taxon>
        <taxon>Panicoideae</taxon>
        <taxon>Panicodae</taxon>
        <taxon>Paniceae</taxon>
        <taxon>Panicinae</taxon>
        <taxon>Panicum</taxon>
        <taxon>Panicum sect. Panicum</taxon>
    </lineage>
</organism>
<dbReference type="PANTHER" id="PTHR12741:SF16">
    <property type="entry name" value="CALLOSE SYNTHASE 7"/>
    <property type="match status" value="1"/>
</dbReference>
<accession>A0A3L6SYI2</accession>
<dbReference type="GO" id="GO:0006075">
    <property type="term" value="P:(1-&gt;3)-beta-D-glucan biosynthetic process"/>
    <property type="evidence" value="ECO:0007669"/>
    <property type="project" value="InterPro"/>
</dbReference>
<dbReference type="Proteomes" id="UP000275267">
    <property type="component" value="Unassembled WGS sequence"/>
</dbReference>
<evidence type="ECO:0000313" key="3">
    <source>
        <dbReference type="Proteomes" id="UP000275267"/>
    </source>
</evidence>
<feature type="domain" description="Glycosyl transferase 48" evidence="1">
    <location>
        <begin position="7"/>
        <end position="62"/>
    </location>
</feature>
<evidence type="ECO:0000313" key="2">
    <source>
        <dbReference type="EMBL" id="RLN28204.1"/>
    </source>
</evidence>
<dbReference type="PANTHER" id="PTHR12741">
    <property type="entry name" value="LYST-INTERACTING PROTEIN LIP5 DOPAMINE RESPONSIVE PROTEIN DRG-1"/>
    <property type="match status" value="1"/>
</dbReference>
<dbReference type="STRING" id="4540.A0A3L6SYI2"/>
<dbReference type="GO" id="GO:0003843">
    <property type="term" value="F:1,3-beta-D-glucan synthase activity"/>
    <property type="evidence" value="ECO:0007669"/>
    <property type="project" value="InterPro"/>
</dbReference>
<dbReference type="EMBL" id="PQIB02000003">
    <property type="protein sequence ID" value="RLN28204.1"/>
    <property type="molecule type" value="Genomic_DNA"/>
</dbReference>
<reference evidence="3" key="1">
    <citation type="journal article" date="2019" name="Nat. Commun.">
        <title>The genome of broomcorn millet.</title>
        <authorList>
            <person name="Zou C."/>
            <person name="Miki D."/>
            <person name="Li D."/>
            <person name="Tang Q."/>
            <person name="Xiao L."/>
            <person name="Rajput S."/>
            <person name="Deng P."/>
            <person name="Jia W."/>
            <person name="Huang R."/>
            <person name="Zhang M."/>
            <person name="Sun Y."/>
            <person name="Hu J."/>
            <person name="Fu X."/>
            <person name="Schnable P.S."/>
            <person name="Li F."/>
            <person name="Zhang H."/>
            <person name="Feng B."/>
            <person name="Zhu X."/>
            <person name="Liu R."/>
            <person name="Schnable J.C."/>
            <person name="Zhu J.-K."/>
            <person name="Zhang H."/>
        </authorList>
    </citation>
    <scope>NUCLEOTIDE SEQUENCE [LARGE SCALE GENOMIC DNA]</scope>
</reference>
<name>A0A3L6SYI2_PANMI</name>
<dbReference type="InterPro" id="IPR003440">
    <property type="entry name" value="Glyco_trans_48_dom"/>
</dbReference>
<dbReference type="GO" id="GO:0005886">
    <property type="term" value="C:plasma membrane"/>
    <property type="evidence" value="ECO:0007669"/>
    <property type="project" value="TreeGrafter"/>
</dbReference>
<sequence length="248" mass="29149">MDKGKIVLTPYFKEEVLFSPEDLDKPNEDGISILFYLRKIYPDEFRNFLERINFKPRDEDELKERMEEICYWASYRGQTLTRTAKFGRDRSIESYQELQSGSEMAQDIADIKFTYVISCQVYGMQKTSKDQKDKSCYLNILNLMITNPSLRVAYIDEVEAPTGNGTTEKTYYSVLVKGGEKYDKDNYIEEAFKMKNVLAEFESRKYRKRKPTILGLREHIFTGRARFHYGHPDIFDRLFLSSISPEDG</sequence>
<dbReference type="GO" id="GO:0000148">
    <property type="term" value="C:1,3-beta-D-glucan synthase complex"/>
    <property type="evidence" value="ECO:0007669"/>
    <property type="project" value="InterPro"/>
</dbReference>
<comment type="caution">
    <text evidence="2">The sequence shown here is derived from an EMBL/GenBank/DDBJ whole genome shotgun (WGS) entry which is preliminary data.</text>
</comment>
<dbReference type="OrthoDB" id="781146at2759"/>
<dbReference type="Pfam" id="PF02364">
    <property type="entry name" value="Glucan_synthase"/>
    <property type="match status" value="2"/>
</dbReference>